<dbReference type="AlphaFoldDB" id="A0A0A9HUX6"/>
<evidence type="ECO:0000256" key="1">
    <source>
        <dbReference type="SAM" id="MobiDB-lite"/>
    </source>
</evidence>
<organism evidence="2">
    <name type="scientific">Arundo donax</name>
    <name type="common">Giant reed</name>
    <name type="synonym">Donax arundinaceus</name>
    <dbReference type="NCBI Taxonomy" id="35708"/>
    <lineage>
        <taxon>Eukaryota</taxon>
        <taxon>Viridiplantae</taxon>
        <taxon>Streptophyta</taxon>
        <taxon>Embryophyta</taxon>
        <taxon>Tracheophyta</taxon>
        <taxon>Spermatophyta</taxon>
        <taxon>Magnoliopsida</taxon>
        <taxon>Liliopsida</taxon>
        <taxon>Poales</taxon>
        <taxon>Poaceae</taxon>
        <taxon>PACMAD clade</taxon>
        <taxon>Arundinoideae</taxon>
        <taxon>Arundineae</taxon>
        <taxon>Arundo</taxon>
    </lineage>
</organism>
<name>A0A0A9HUX6_ARUDO</name>
<sequence>MSRSLRSYRSGAVPDSSTPSMARSRALELHQPGRSPPCTALPGSGAGRDGPRRGATARTTVAPARNSPECRGIMSPPGCPNTSLVLPSPEWMLARRIRPSLLWRWRGGAVIGRVGGLGGLPHIADLRWQRDGNPKSSSSARTHRIFLPNALLLPGQMPRR</sequence>
<accession>A0A0A9HUX6</accession>
<feature type="region of interest" description="Disordered" evidence="1">
    <location>
        <begin position="1"/>
        <end position="79"/>
    </location>
</feature>
<protein>
    <submittedName>
        <fullName evidence="2">Uncharacterized protein</fullName>
    </submittedName>
</protein>
<reference evidence="2" key="1">
    <citation type="submission" date="2014-09" db="EMBL/GenBank/DDBJ databases">
        <authorList>
            <person name="Magalhaes I.L.F."/>
            <person name="Oliveira U."/>
            <person name="Santos F.R."/>
            <person name="Vidigal T.H.D.A."/>
            <person name="Brescovit A.D."/>
            <person name="Santos A.J."/>
        </authorList>
    </citation>
    <scope>NUCLEOTIDE SEQUENCE</scope>
    <source>
        <tissue evidence="2">Shoot tissue taken approximately 20 cm above the soil surface</tissue>
    </source>
</reference>
<dbReference type="EMBL" id="GBRH01159235">
    <property type="protein sequence ID" value="JAE38661.1"/>
    <property type="molecule type" value="Transcribed_RNA"/>
</dbReference>
<evidence type="ECO:0000313" key="2">
    <source>
        <dbReference type="EMBL" id="JAE38661.1"/>
    </source>
</evidence>
<reference evidence="2" key="2">
    <citation type="journal article" date="2015" name="Data Brief">
        <title>Shoot transcriptome of the giant reed, Arundo donax.</title>
        <authorList>
            <person name="Barrero R.A."/>
            <person name="Guerrero F.D."/>
            <person name="Moolhuijzen P."/>
            <person name="Goolsby J.A."/>
            <person name="Tidwell J."/>
            <person name="Bellgard S.E."/>
            <person name="Bellgard M.I."/>
        </authorList>
    </citation>
    <scope>NUCLEOTIDE SEQUENCE</scope>
    <source>
        <tissue evidence="2">Shoot tissue taken approximately 20 cm above the soil surface</tissue>
    </source>
</reference>
<proteinExistence type="predicted"/>